<name>A0ABW4P0C9_9NOCA</name>
<sequence length="164" mass="18808">MDLDALAEITRLKHRYSRALDTKDWPLFRETLLPDATATYGEHLRFEDRDALCSFMEITLGPHVLSEHLCAQPEIEIDGDVATGTWFLQDMVIIPEDGMMLRGAAFYHDRYARNEAGEWRIAHTGYERTFELVLSLADLPSLQLTSNRWSLTLNSTPPREPVTE</sequence>
<dbReference type="Proteomes" id="UP001597286">
    <property type="component" value="Unassembled WGS sequence"/>
</dbReference>
<accession>A0ABW4P0C9</accession>
<evidence type="ECO:0000259" key="1">
    <source>
        <dbReference type="Pfam" id="PF13577"/>
    </source>
</evidence>
<proteinExistence type="predicted"/>
<dbReference type="SUPFAM" id="SSF54427">
    <property type="entry name" value="NTF2-like"/>
    <property type="match status" value="1"/>
</dbReference>
<dbReference type="InterPro" id="IPR032710">
    <property type="entry name" value="NTF2-like_dom_sf"/>
</dbReference>
<evidence type="ECO:0000313" key="2">
    <source>
        <dbReference type="EMBL" id="MFD1810840.1"/>
    </source>
</evidence>
<evidence type="ECO:0000313" key="3">
    <source>
        <dbReference type="Proteomes" id="UP001597286"/>
    </source>
</evidence>
<dbReference type="RefSeq" id="WP_378483398.1">
    <property type="nucleotide sequence ID" value="NZ_JBHUFB010000002.1"/>
</dbReference>
<gene>
    <name evidence="2" type="ORF">ACFSJG_01320</name>
</gene>
<dbReference type="Pfam" id="PF13577">
    <property type="entry name" value="SnoaL_4"/>
    <property type="match status" value="1"/>
</dbReference>
<dbReference type="Gene3D" id="3.10.450.50">
    <property type="match status" value="1"/>
</dbReference>
<dbReference type="InterPro" id="IPR037401">
    <property type="entry name" value="SnoaL-like"/>
</dbReference>
<dbReference type="EMBL" id="JBHUFB010000002">
    <property type="protein sequence ID" value="MFD1810840.1"/>
    <property type="molecule type" value="Genomic_DNA"/>
</dbReference>
<keyword evidence="3" id="KW-1185">Reference proteome</keyword>
<organism evidence="2 3">
    <name type="scientific">Rhodococcus gannanensis</name>
    <dbReference type="NCBI Taxonomy" id="1960308"/>
    <lineage>
        <taxon>Bacteria</taxon>
        <taxon>Bacillati</taxon>
        <taxon>Actinomycetota</taxon>
        <taxon>Actinomycetes</taxon>
        <taxon>Mycobacteriales</taxon>
        <taxon>Nocardiaceae</taxon>
        <taxon>Rhodococcus</taxon>
    </lineage>
</organism>
<protein>
    <submittedName>
        <fullName evidence="2">Nuclear transport factor 2 family protein</fullName>
    </submittedName>
</protein>
<feature type="domain" description="SnoaL-like" evidence="1">
    <location>
        <begin position="3"/>
        <end position="123"/>
    </location>
</feature>
<reference evidence="3" key="1">
    <citation type="journal article" date="2019" name="Int. J. Syst. Evol. Microbiol.">
        <title>The Global Catalogue of Microorganisms (GCM) 10K type strain sequencing project: providing services to taxonomists for standard genome sequencing and annotation.</title>
        <authorList>
            <consortium name="The Broad Institute Genomics Platform"/>
            <consortium name="The Broad Institute Genome Sequencing Center for Infectious Disease"/>
            <person name="Wu L."/>
            <person name="Ma J."/>
        </authorList>
    </citation>
    <scope>NUCLEOTIDE SEQUENCE [LARGE SCALE GENOMIC DNA]</scope>
    <source>
        <strain evidence="3">DT72</strain>
    </source>
</reference>
<comment type="caution">
    <text evidence="2">The sequence shown here is derived from an EMBL/GenBank/DDBJ whole genome shotgun (WGS) entry which is preliminary data.</text>
</comment>